<organism evidence="2 3">
    <name type="scientific">Neptunomonas marina</name>
    <dbReference type="NCBI Taxonomy" id="1815562"/>
    <lineage>
        <taxon>Bacteria</taxon>
        <taxon>Pseudomonadati</taxon>
        <taxon>Pseudomonadota</taxon>
        <taxon>Gammaproteobacteria</taxon>
        <taxon>Oceanospirillales</taxon>
        <taxon>Oceanospirillaceae</taxon>
        <taxon>Neptunomonas</taxon>
    </lineage>
</organism>
<evidence type="ECO:0000313" key="3">
    <source>
        <dbReference type="Proteomes" id="UP000282818"/>
    </source>
</evidence>
<dbReference type="GO" id="GO:0008236">
    <property type="term" value="F:serine-type peptidase activity"/>
    <property type="evidence" value="ECO:0007669"/>
    <property type="project" value="InterPro"/>
</dbReference>
<feature type="domain" description="Tail specific protease" evidence="1">
    <location>
        <begin position="253"/>
        <end position="463"/>
    </location>
</feature>
<dbReference type="InterPro" id="IPR029045">
    <property type="entry name" value="ClpP/crotonase-like_dom_sf"/>
</dbReference>
<protein>
    <recommendedName>
        <fullName evidence="1">Tail specific protease domain-containing protein</fullName>
    </recommendedName>
</protein>
<dbReference type="PANTHER" id="PTHR11261">
    <property type="entry name" value="INTERPHOTORECEPTOR RETINOID-BINDING PROTEIN"/>
    <property type="match status" value="1"/>
</dbReference>
<evidence type="ECO:0000313" key="2">
    <source>
        <dbReference type="EMBL" id="RVU32800.1"/>
    </source>
</evidence>
<dbReference type="Proteomes" id="UP000282818">
    <property type="component" value="Unassembled WGS sequence"/>
</dbReference>
<keyword evidence="3" id="KW-1185">Reference proteome</keyword>
<dbReference type="CDD" id="cd07563">
    <property type="entry name" value="Peptidase_S41_IRBP"/>
    <property type="match status" value="1"/>
</dbReference>
<dbReference type="Gene3D" id="3.90.226.10">
    <property type="entry name" value="2-enoyl-CoA Hydratase, Chain A, domain 1"/>
    <property type="match status" value="1"/>
</dbReference>
<comment type="caution">
    <text evidence="2">The sequence shown here is derived from an EMBL/GenBank/DDBJ whole genome shotgun (WGS) entry which is preliminary data.</text>
</comment>
<dbReference type="Pfam" id="PF03572">
    <property type="entry name" value="Peptidase_S41"/>
    <property type="match status" value="1"/>
</dbReference>
<evidence type="ECO:0000259" key="1">
    <source>
        <dbReference type="SMART" id="SM00245"/>
    </source>
</evidence>
<dbReference type="EMBL" id="SACQ01000001">
    <property type="protein sequence ID" value="RVU32800.1"/>
    <property type="molecule type" value="Genomic_DNA"/>
</dbReference>
<dbReference type="GO" id="GO:0006508">
    <property type="term" value="P:proteolysis"/>
    <property type="evidence" value="ECO:0007669"/>
    <property type="project" value="InterPro"/>
</dbReference>
<proteinExistence type="predicted"/>
<dbReference type="PANTHER" id="PTHR11261:SF3">
    <property type="entry name" value="RETINOL-BINDING PROTEIN 3"/>
    <property type="match status" value="1"/>
</dbReference>
<dbReference type="Gene3D" id="3.30.750.44">
    <property type="match status" value="1"/>
</dbReference>
<dbReference type="RefSeq" id="WP_127692968.1">
    <property type="nucleotide sequence ID" value="NZ_SACQ01000001.1"/>
</dbReference>
<reference evidence="2 3" key="1">
    <citation type="submission" date="2019-01" db="EMBL/GenBank/DDBJ databases">
        <authorList>
            <person name="Chen W.-M."/>
        </authorList>
    </citation>
    <scope>NUCLEOTIDE SEQUENCE [LARGE SCALE GENOMIC DNA]</scope>
    <source>
        <strain evidence="2 3">HPM-16</strain>
    </source>
</reference>
<dbReference type="SMART" id="SM00245">
    <property type="entry name" value="TSPc"/>
    <property type="match status" value="1"/>
</dbReference>
<dbReference type="AlphaFoldDB" id="A0A437QE50"/>
<sequence length="489" mass="53591">MNLLTHIGRSVLIAGAVVSLLSGCGGGSSHSADSATGSGNPLNGFWQAVGYGKIAWIDNTHITFYDYTQASCLVNERLDDVDEEDFERFFDLGSDGILALIEDGTPTFHAPSLRFQPIAGLPELCKTPSVQAGEAGYQQDWFSDYEIFWQTFSDYYLSFELKGVDWYSVRQQALTNLQDSMTQAAFLDVLYQSVQPLKDGHIAITSSDGQEVSFENKPSFISTLVQEAITQYNIAQPLSDADIETINTYVGEQLELSAEIITSYAESEVKSAANGNINWFKQGNIGYLEISGMQDFAAGDEFPASELAAIEQAMQTVLSDMSDTAGLIVDIRSNVGGNDYASMKLFSYFIQNEQLMFSKQARLGASKTALKEVRVLPANVTYHQPIVLLTSNTTASAAEVFTVGMRALPNVTLIGESTQGEFSDALEKRLPSGIVFTLSNEFYYTPEGEWLEHQGVAVDIEVPYLDRAQRQAEEDLGIETAYALLTGQL</sequence>
<dbReference type="SUPFAM" id="SSF52096">
    <property type="entry name" value="ClpP/crotonase"/>
    <property type="match status" value="1"/>
</dbReference>
<accession>A0A437QE50</accession>
<name>A0A437QE50_9GAMM</name>
<dbReference type="InterPro" id="IPR005151">
    <property type="entry name" value="Tail-specific_protease"/>
</dbReference>
<gene>
    <name evidence="2" type="ORF">EOE65_03860</name>
</gene>